<evidence type="ECO:0000313" key="12">
    <source>
        <dbReference type="EMBL" id="KIX03381.1"/>
    </source>
</evidence>
<protein>
    <recommendedName>
        <fullName evidence="5">endo-1,4-beta-xylanase</fullName>
        <ecNumber evidence="5">3.2.1.8</ecNumber>
    </recommendedName>
</protein>
<dbReference type="GeneID" id="25295004"/>
<keyword evidence="6" id="KW-0964">Secreted</keyword>
<evidence type="ECO:0000256" key="5">
    <source>
        <dbReference type="ARBA" id="ARBA00012590"/>
    </source>
</evidence>
<dbReference type="VEuPathDB" id="FungiDB:Z518_06933"/>
<dbReference type="Gene3D" id="3.20.20.80">
    <property type="entry name" value="Glycosidases"/>
    <property type="match status" value="1"/>
</dbReference>
<dbReference type="GO" id="GO:0005576">
    <property type="term" value="C:extracellular region"/>
    <property type="evidence" value="ECO:0007669"/>
    <property type="project" value="UniProtKB-SubCell"/>
</dbReference>
<comment type="pathway">
    <text evidence="3">Glycan degradation; xylan degradation.</text>
</comment>
<dbReference type="STRING" id="1442369.A0A0D2IJF3"/>
<keyword evidence="10" id="KW-0624">Polysaccharide degradation</keyword>
<dbReference type="SUPFAM" id="SSF51445">
    <property type="entry name" value="(Trans)glycosidases"/>
    <property type="match status" value="1"/>
</dbReference>
<dbReference type="OrthoDB" id="3055998at2759"/>
<evidence type="ECO:0000256" key="1">
    <source>
        <dbReference type="ARBA" id="ARBA00000681"/>
    </source>
</evidence>
<comment type="subcellular location">
    <subcellularLocation>
        <location evidence="2">Secreted</location>
    </subcellularLocation>
</comment>
<dbReference type="InterPro" id="IPR044846">
    <property type="entry name" value="GH10"/>
</dbReference>
<dbReference type="RefSeq" id="XP_013270517.1">
    <property type="nucleotide sequence ID" value="XM_013415063.1"/>
</dbReference>
<dbReference type="PRINTS" id="PR00134">
    <property type="entry name" value="GLHYDRLASE10"/>
</dbReference>
<evidence type="ECO:0000256" key="3">
    <source>
        <dbReference type="ARBA" id="ARBA00004851"/>
    </source>
</evidence>
<proteinExistence type="inferred from homology"/>
<organism evidence="12 13">
    <name type="scientific">Rhinocladiella mackenziei CBS 650.93</name>
    <dbReference type="NCBI Taxonomy" id="1442369"/>
    <lineage>
        <taxon>Eukaryota</taxon>
        <taxon>Fungi</taxon>
        <taxon>Dikarya</taxon>
        <taxon>Ascomycota</taxon>
        <taxon>Pezizomycotina</taxon>
        <taxon>Eurotiomycetes</taxon>
        <taxon>Chaetothyriomycetidae</taxon>
        <taxon>Chaetothyriales</taxon>
        <taxon>Herpotrichiellaceae</taxon>
        <taxon>Rhinocladiella</taxon>
    </lineage>
</organism>
<name>A0A0D2IJF3_9EURO</name>
<evidence type="ECO:0000256" key="7">
    <source>
        <dbReference type="ARBA" id="ARBA00022651"/>
    </source>
</evidence>
<accession>A0A0D2IJF3</accession>
<keyword evidence="9" id="KW-0119">Carbohydrate metabolism</keyword>
<comment type="catalytic activity">
    <reaction evidence="1">
        <text>Endohydrolysis of (1-&gt;4)-beta-D-xylosidic linkages in xylans.</text>
        <dbReference type="EC" id="3.2.1.8"/>
    </reaction>
</comment>
<dbReference type="InterPro" id="IPR017853">
    <property type="entry name" value="GH"/>
</dbReference>
<sequence>MENHIKALIIHWQDVCYAWDVVNEALASNGSFLSGAWTTIGPEYFFLAYQFAQEAVEATGKDIKLYYNDYGIEDTGNKTQATYSLVEELQARDIRINDTSLKSHFKVGGTPRSAKESLGT</sequence>
<dbReference type="Pfam" id="PF00331">
    <property type="entry name" value="Glyco_hydro_10"/>
    <property type="match status" value="1"/>
</dbReference>
<evidence type="ECO:0000259" key="11">
    <source>
        <dbReference type="PROSITE" id="PS51760"/>
    </source>
</evidence>
<evidence type="ECO:0000313" key="13">
    <source>
        <dbReference type="Proteomes" id="UP000053617"/>
    </source>
</evidence>
<evidence type="ECO:0000256" key="4">
    <source>
        <dbReference type="ARBA" id="ARBA00007495"/>
    </source>
</evidence>
<evidence type="ECO:0000256" key="9">
    <source>
        <dbReference type="ARBA" id="ARBA00023277"/>
    </source>
</evidence>
<dbReference type="PANTHER" id="PTHR31490">
    <property type="entry name" value="GLYCOSYL HYDROLASE"/>
    <property type="match status" value="1"/>
</dbReference>
<evidence type="ECO:0000256" key="6">
    <source>
        <dbReference type="ARBA" id="ARBA00022525"/>
    </source>
</evidence>
<reference evidence="12 13" key="1">
    <citation type="submission" date="2015-01" db="EMBL/GenBank/DDBJ databases">
        <title>The Genome Sequence of Rhinocladiella mackenzie CBS 650.93.</title>
        <authorList>
            <consortium name="The Broad Institute Genomics Platform"/>
            <person name="Cuomo C."/>
            <person name="de Hoog S."/>
            <person name="Gorbushina A."/>
            <person name="Stielow B."/>
            <person name="Teixiera M."/>
            <person name="Abouelleil A."/>
            <person name="Chapman S.B."/>
            <person name="Priest M."/>
            <person name="Young S.K."/>
            <person name="Wortman J."/>
            <person name="Nusbaum C."/>
            <person name="Birren B."/>
        </authorList>
    </citation>
    <scope>NUCLEOTIDE SEQUENCE [LARGE SCALE GENOMIC DNA]</scope>
    <source>
        <strain evidence="12 13">CBS 650.93</strain>
    </source>
</reference>
<evidence type="ECO:0000256" key="2">
    <source>
        <dbReference type="ARBA" id="ARBA00004613"/>
    </source>
</evidence>
<feature type="domain" description="GH10" evidence="11">
    <location>
        <begin position="1"/>
        <end position="120"/>
    </location>
</feature>
<keyword evidence="13" id="KW-1185">Reference proteome</keyword>
<dbReference type="GO" id="GO:0031176">
    <property type="term" value="F:endo-1,4-beta-xylanase activity"/>
    <property type="evidence" value="ECO:0007669"/>
    <property type="project" value="UniProtKB-EC"/>
</dbReference>
<evidence type="ECO:0000256" key="10">
    <source>
        <dbReference type="ARBA" id="ARBA00023326"/>
    </source>
</evidence>
<dbReference type="PROSITE" id="PS51760">
    <property type="entry name" value="GH10_2"/>
    <property type="match status" value="1"/>
</dbReference>
<dbReference type="Proteomes" id="UP000053617">
    <property type="component" value="Unassembled WGS sequence"/>
</dbReference>
<comment type="similarity">
    <text evidence="4">Belongs to the glycosyl hydrolase 10 (cellulase F) family.</text>
</comment>
<dbReference type="EMBL" id="KN847479">
    <property type="protein sequence ID" value="KIX03381.1"/>
    <property type="molecule type" value="Genomic_DNA"/>
</dbReference>
<dbReference type="InterPro" id="IPR001000">
    <property type="entry name" value="GH10_dom"/>
</dbReference>
<keyword evidence="8" id="KW-0378">Hydrolase</keyword>
<gene>
    <name evidence="12" type="ORF">Z518_06933</name>
</gene>
<keyword evidence="7" id="KW-0858">Xylan degradation</keyword>
<dbReference type="EC" id="3.2.1.8" evidence="5"/>
<evidence type="ECO:0000256" key="8">
    <source>
        <dbReference type="ARBA" id="ARBA00022801"/>
    </source>
</evidence>
<dbReference type="AlphaFoldDB" id="A0A0D2IJF3"/>
<dbReference type="HOGENOM" id="CLU_2050945_0_0_1"/>
<dbReference type="GO" id="GO:0045493">
    <property type="term" value="P:xylan catabolic process"/>
    <property type="evidence" value="ECO:0007669"/>
    <property type="project" value="UniProtKB-KW"/>
</dbReference>
<dbReference type="PANTHER" id="PTHR31490:SF35">
    <property type="entry name" value="ENDO-1,4-BETA-XYLANASE"/>
    <property type="match status" value="1"/>
</dbReference>